<dbReference type="Proteomes" id="UP000054805">
    <property type="component" value="Unassembled WGS sequence"/>
</dbReference>
<sequence length="82" mass="9606">MIDNEKPRVRETAIYICQRNNYNTWFHYKFKKEIAANEQFKRSNREPFPPSRLQLCFPSLGWSGSFDIFVAIALCASKEGLS</sequence>
<evidence type="ECO:0000313" key="4">
    <source>
        <dbReference type="Proteomes" id="UP000054826"/>
    </source>
</evidence>
<protein>
    <submittedName>
        <fullName evidence="2">Uncharacterized protein</fullName>
    </submittedName>
</protein>
<accession>A0A0V1K3G4</accession>
<organism evidence="2 4">
    <name type="scientific">Trichinella pseudospiralis</name>
    <name type="common">Parasitic roundworm</name>
    <dbReference type="NCBI Taxonomy" id="6337"/>
    <lineage>
        <taxon>Eukaryota</taxon>
        <taxon>Metazoa</taxon>
        <taxon>Ecdysozoa</taxon>
        <taxon>Nematoda</taxon>
        <taxon>Enoplea</taxon>
        <taxon>Dorylaimia</taxon>
        <taxon>Trichinellida</taxon>
        <taxon>Trichinellidae</taxon>
        <taxon>Trichinella</taxon>
    </lineage>
</organism>
<proteinExistence type="predicted"/>
<evidence type="ECO:0000313" key="1">
    <source>
        <dbReference type="EMBL" id="KRZ06308.1"/>
    </source>
</evidence>
<evidence type="ECO:0000313" key="2">
    <source>
        <dbReference type="EMBL" id="KRZ41770.1"/>
    </source>
</evidence>
<keyword evidence="3" id="KW-1185">Reference proteome</keyword>
<comment type="caution">
    <text evidence="2">The sequence shown here is derived from an EMBL/GenBank/DDBJ whole genome shotgun (WGS) entry which is preliminary data.</text>
</comment>
<reference evidence="3 4" key="1">
    <citation type="submission" date="2015-01" db="EMBL/GenBank/DDBJ databases">
        <title>Evolution of Trichinella species and genotypes.</title>
        <authorList>
            <person name="Korhonen P.K."/>
            <person name="Edoardo P."/>
            <person name="Giuseppe L.R."/>
            <person name="Gasser R.B."/>
        </authorList>
    </citation>
    <scope>NUCLEOTIDE SEQUENCE [LARGE SCALE GENOMIC DNA]</scope>
    <source>
        <strain evidence="2">ISS176</strain>
        <strain evidence="1">ISS588</strain>
    </source>
</reference>
<gene>
    <name evidence="1" type="ORF">T4B_7975</name>
    <name evidence="2" type="ORF">T4C_8918</name>
</gene>
<dbReference type="AlphaFoldDB" id="A0A0V1K3G4"/>
<dbReference type="EMBL" id="JYDV01000019">
    <property type="protein sequence ID" value="KRZ41770.1"/>
    <property type="molecule type" value="Genomic_DNA"/>
</dbReference>
<name>A0A0V1K3G4_TRIPS</name>
<dbReference type="EMBL" id="JYDS01000443">
    <property type="protein sequence ID" value="KRZ06308.1"/>
    <property type="molecule type" value="Genomic_DNA"/>
</dbReference>
<evidence type="ECO:0000313" key="3">
    <source>
        <dbReference type="Proteomes" id="UP000054805"/>
    </source>
</evidence>
<dbReference type="Proteomes" id="UP000054826">
    <property type="component" value="Unassembled WGS sequence"/>
</dbReference>